<keyword evidence="2" id="KW-1185">Reference proteome</keyword>
<dbReference type="SUPFAM" id="SSF57903">
    <property type="entry name" value="FYVE/PHD zinc finger"/>
    <property type="match status" value="1"/>
</dbReference>
<protein>
    <submittedName>
        <fullName evidence="1">Uncharacterized protein</fullName>
    </submittedName>
</protein>
<sequence>MGTRGLWNLRVNGRWYRSYHSRMRITPPDNEYTLERVRKLLDKIETIDSWEAIPFPSPIHFTIDYVLTVNCDEGTFTVSLRRTVNDVSTPMEIRLNTDSLRTATAETVRHMLSSPQHIQDRIPTPIVDIQAQQSITGILELRFGSPTGLNEIQERMFTDLVFTWRFHIDYPLTWSYNCAAFRVLTMAFLRIAAWDLEVTSNDAPDLPIGYTSIPSWSSPVMNVFWFHGYLVVLQADIKPDAMRCRAIEKAKAYLGKPMISSRNLSLILMSPYHVAFAQLSQDSVLCTDSLTLVANPSAIRCSPGFRALSRVLTHQSWTKPNLCRESWQFGLPVELLQMIFRASHPRDTVALAQSSFSTQRHYYNMVPQFGDLTVQTFKSSIPCCGQRVSLGPNDVSCSSCYAWQHLKCAGLTSHPGDGYICSNCQEGGANSGHIPGWIHATSRRHEREGIPVLINGSVKTLKQRTSKPLHQRREIGITPQATPRQSDQVDYTLVFNGIFTGLAYGLDNRS</sequence>
<proteinExistence type="predicted"/>
<dbReference type="AlphaFoldDB" id="A0A5N6U6W2"/>
<reference evidence="1 2" key="1">
    <citation type="submission" date="2019-04" db="EMBL/GenBank/DDBJ databases">
        <title>Friends and foes A comparative genomics study of 23 Aspergillus species from section Flavi.</title>
        <authorList>
            <consortium name="DOE Joint Genome Institute"/>
            <person name="Kjaerbolling I."/>
            <person name="Vesth T."/>
            <person name="Frisvad J.C."/>
            <person name="Nybo J.L."/>
            <person name="Theobald S."/>
            <person name="Kildgaard S."/>
            <person name="Isbrandt T."/>
            <person name="Kuo A."/>
            <person name="Sato A."/>
            <person name="Lyhne E.K."/>
            <person name="Kogle M.E."/>
            <person name="Wiebenga A."/>
            <person name="Kun R.S."/>
            <person name="Lubbers R.J."/>
            <person name="Makela M.R."/>
            <person name="Barry K."/>
            <person name="Chovatia M."/>
            <person name="Clum A."/>
            <person name="Daum C."/>
            <person name="Haridas S."/>
            <person name="He G."/>
            <person name="LaButti K."/>
            <person name="Lipzen A."/>
            <person name="Mondo S."/>
            <person name="Riley R."/>
            <person name="Salamov A."/>
            <person name="Simmons B.A."/>
            <person name="Magnuson J.K."/>
            <person name="Henrissat B."/>
            <person name="Mortensen U.H."/>
            <person name="Larsen T.O."/>
            <person name="Devries R.P."/>
            <person name="Grigoriev I.V."/>
            <person name="Machida M."/>
            <person name="Baker S.E."/>
            <person name="Andersen M.R."/>
        </authorList>
    </citation>
    <scope>NUCLEOTIDE SEQUENCE [LARGE SCALE GENOMIC DNA]</scope>
    <source>
        <strain evidence="1 2">IBT 18842</strain>
    </source>
</reference>
<gene>
    <name evidence="1" type="ORF">BDV25DRAFT_147939</name>
</gene>
<name>A0A5N6U6W2_ASPAV</name>
<accession>A0A5N6U6W2</accession>
<organism evidence="1 2">
    <name type="scientific">Aspergillus avenaceus</name>
    <dbReference type="NCBI Taxonomy" id="36643"/>
    <lineage>
        <taxon>Eukaryota</taxon>
        <taxon>Fungi</taxon>
        <taxon>Dikarya</taxon>
        <taxon>Ascomycota</taxon>
        <taxon>Pezizomycotina</taxon>
        <taxon>Eurotiomycetes</taxon>
        <taxon>Eurotiomycetidae</taxon>
        <taxon>Eurotiales</taxon>
        <taxon>Aspergillaceae</taxon>
        <taxon>Aspergillus</taxon>
        <taxon>Aspergillus subgen. Circumdati</taxon>
    </lineage>
</organism>
<dbReference type="Proteomes" id="UP000325780">
    <property type="component" value="Unassembled WGS sequence"/>
</dbReference>
<evidence type="ECO:0000313" key="1">
    <source>
        <dbReference type="EMBL" id="KAE8154314.1"/>
    </source>
</evidence>
<dbReference type="Gene3D" id="3.30.40.10">
    <property type="entry name" value="Zinc/RING finger domain, C3HC4 (zinc finger)"/>
    <property type="match status" value="1"/>
</dbReference>
<dbReference type="OrthoDB" id="1928087at2759"/>
<dbReference type="InterPro" id="IPR013083">
    <property type="entry name" value="Znf_RING/FYVE/PHD"/>
</dbReference>
<dbReference type="InterPro" id="IPR011011">
    <property type="entry name" value="Znf_FYVE_PHD"/>
</dbReference>
<evidence type="ECO:0000313" key="2">
    <source>
        <dbReference type="Proteomes" id="UP000325780"/>
    </source>
</evidence>
<dbReference type="EMBL" id="ML742030">
    <property type="protein sequence ID" value="KAE8154314.1"/>
    <property type="molecule type" value="Genomic_DNA"/>
</dbReference>